<feature type="region of interest" description="Disordered" evidence="1">
    <location>
        <begin position="37"/>
        <end position="57"/>
    </location>
</feature>
<reference evidence="2" key="1">
    <citation type="submission" date="2021-02" db="EMBL/GenBank/DDBJ databases">
        <authorList>
            <person name="Bekaert M."/>
        </authorList>
    </citation>
    <scope>NUCLEOTIDE SEQUENCE</scope>
    <source>
        <strain evidence="2">IoA-00</strain>
    </source>
</reference>
<protein>
    <submittedName>
        <fullName evidence="2">(salmon louse) hypothetical protein</fullName>
    </submittedName>
</protein>
<accession>A0A7R8GYV3</accession>
<evidence type="ECO:0000313" key="2">
    <source>
        <dbReference type="EMBL" id="CAF2753515.1"/>
    </source>
</evidence>
<keyword evidence="3" id="KW-1185">Reference proteome</keyword>
<feature type="compositionally biased region" description="Low complexity" evidence="1">
    <location>
        <begin position="74"/>
        <end position="94"/>
    </location>
</feature>
<feature type="compositionally biased region" description="Low complexity" evidence="1">
    <location>
        <begin position="103"/>
        <end position="134"/>
    </location>
</feature>
<dbReference type="OrthoDB" id="311506at2759"/>
<evidence type="ECO:0000256" key="1">
    <source>
        <dbReference type="SAM" id="MobiDB-lite"/>
    </source>
</evidence>
<sequence length="328" mass="36679">MWGHNIYIIKDFRLELNSTRINLACYLQESLDISNLISSTQEPTPPSAPPLPPLSRRSPSELIYVRVIERSPSSLKPPFKSSMPSASSAQPPISRRVPNKGGSQSSSRNSSHNSSVASIKSTSSTSSPSMGTSSFMVGRERDRSAEMEMFSFRNRTAERELFSQSRKPRSNYRRPSNLGLSTTPLPNKTESNAYCARAVSRDHIVKAIPDHLKLEGDFEKSTELKANFRNLSPARPIIFKIKDHLKPEGDLFADSESSTQYRNLKPARPIIHRMRDHAAYVQPQGGMMESSEYRGSFQKSMVRGDRAAPDWITNFAKVTIDGGDSTRQ</sequence>
<dbReference type="AlphaFoldDB" id="A0A7R8GYV3"/>
<name>A0A7R8GYV3_LEPSM</name>
<dbReference type="EMBL" id="HG994580">
    <property type="protein sequence ID" value="CAF2753515.1"/>
    <property type="molecule type" value="Genomic_DNA"/>
</dbReference>
<dbReference type="Proteomes" id="UP000675881">
    <property type="component" value="Chromosome 1"/>
</dbReference>
<evidence type="ECO:0000313" key="3">
    <source>
        <dbReference type="Proteomes" id="UP000675881"/>
    </source>
</evidence>
<feature type="region of interest" description="Disordered" evidence="1">
    <location>
        <begin position="158"/>
        <end position="185"/>
    </location>
</feature>
<feature type="region of interest" description="Disordered" evidence="1">
    <location>
        <begin position="74"/>
        <end position="140"/>
    </location>
</feature>
<gene>
    <name evidence="2" type="ORF">LSAA_469</name>
</gene>
<feature type="compositionally biased region" description="Pro residues" evidence="1">
    <location>
        <begin position="43"/>
        <end position="53"/>
    </location>
</feature>
<organism evidence="2 3">
    <name type="scientific">Lepeophtheirus salmonis</name>
    <name type="common">Salmon louse</name>
    <name type="synonym">Caligus salmonis</name>
    <dbReference type="NCBI Taxonomy" id="72036"/>
    <lineage>
        <taxon>Eukaryota</taxon>
        <taxon>Metazoa</taxon>
        <taxon>Ecdysozoa</taxon>
        <taxon>Arthropoda</taxon>
        <taxon>Crustacea</taxon>
        <taxon>Multicrustacea</taxon>
        <taxon>Hexanauplia</taxon>
        <taxon>Copepoda</taxon>
        <taxon>Siphonostomatoida</taxon>
        <taxon>Caligidae</taxon>
        <taxon>Lepeophtheirus</taxon>
    </lineage>
</organism>
<proteinExistence type="predicted"/>